<comment type="similarity">
    <text evidence="1">Belongs to the FlgM family.</text>
</comment>
<dbReference type="RefSeq" id="WP_124540001.1">
    <property type="nucleotide sequence ID" value="NZ_QUSW01000002.1"/>
</dbReference>
<keyword evidence="6" id="KW-0804">Transcription</keyword>
<comment type="caution">
    <text evidence="11">The sequence shown here is derived from an EMBL/GenBank/DDBJ whole genome shotgun (WGS) entry which is preliminary data.</text>
</comment>
<dbReference type="InterPro" id="IPR007412">
    <property type="entry name" value="FlgM"/>
</dbReference>
<dbReference type="Proteomes" id="UP000267464">
    <property type="component" value="Unassembled WGS sequence"/>
</dbReference>
<keyword evidence="12" id="KW-1185">Reference proteome</keyword>
<comment type="function">
    <text evidence="7">Responsible for the coupling of flagellin expression to flagellar assembly by preventing expression of the flagellin genes when a component of the middle class of proteins is defective. It negatively regulates flagellar genes by inhibiting the activity of FliA by directly binding to FliA.</text>
</comment>
<proteinExistence type="inferred from homology"/>
<evidence type="ECO:0000256" key="6">
    <source>
        <dbReference type="ARBA" id="ARBA00023163"/>
    </source>
</evidence>
<accession>A0A3N7K3F6</accession>
<feature type="region of interest" description="Disordered" evidence="9">
    <location>
        <begin position="1"/>
        <end position="35"/>
    </location>
</feature>
<reference evidence="11 12" key="1">
    <citation type="submission" date="2018-08" db="EMBL/GenBank/DDBJ databases">
        <authorList>
            <person name="Khan S.A."/>
            <person name="Jeon C.O."/>
            <person name="Chun B.H."/>
            <person name="Jeong S.E."/>
        </authorList>
    </citation>
    <scope>NUCLEOTIDE SEQUENCE [LARGE SCALE GENOMIC DNA]</scope>
    <source>
        <strain evidence="11 12">S-16</strain>
    </source>
</reference>
<sequence length="103" mass="10425">MKIGSPADKPPVAPVATGRTQQGEATAKTNGTQATAEASAQVEISSAAASLLQGVGGSNAEFDAEKVARISKAIEDGTFKVNHAAIADKLISNAQELLTKAPH</sequence>
<feature type="domain" description="Anti-sigma-28 factor FlgM C-terminal" evidence="10">
    <location>
        <begin position="41"/>
        <end position="91"/>
    </location>
</feature>
<keyword evidence="3" id="KW-0678">Repressor</keyword>
<keyword evidence="5" id="KW-0805">Transcription regulation</keyword>
<evidence type="ECO:0000256" key="9">
    <source>
        <dbReference type="SAM" id="MobiDB-lite"/>
    </source>
</evidence>
<evidence type="ECO:0000256" key="3">
    <source>
        <dbReference type="ARBA" id="ARBA00022491"/>
    </source>
</evidence>
<gene>
    <name evidence="11" type="primary">flgM</name>
    <name evidence="11" type="ORF">DZC73_09585</name>
</gene>
<keyword evidence="4" id="KW-1005">Bacterial flagellum biogenesis</keyword>
<dbReference type="SUPFAM" id="SSF101498">
    <property type="entry name" value="Anti-sigma factor FlgM"/>
    <property type="match status" value="1"/>
</dbReference>
<evidence type="ECO:0000256" key="4">
    <source>
        <dbReference type="ARBA" id="ARBA00022795"/>
    </source>
</evidence>
<organism evidence="11 12">
    <name type="scientific">Piscinibacter terrae</name>
    <dbReference type="NCBI Taxonomy" id="2496871"/>
    <lineage>
        <taxon>Bacteria</taxon>
        <taxon>Pseudomonadati</taxon>
        <taxon>Pseudomonadota</taxon>
        <taxon>Betaproteobacteria</taxon>
        <taxon>Burkholderiales</taxon>
        <taxon>Sphaerotilaceae</taxon>
        <taxon>Piscinibacter</taxon>
    </lineage>
</organism>
<evidence type="ECO:0000313" key="11">
    <source>
        <dbReference type="EMBL" id="RQP25475.1"/>
    </source>
</evidence>
<dbReference type="OrthoDB" id="5298032at2"/>
<name>A0A3N7K3F6_9BURK</name>
<reference evidence="11 12" key="2">
    <citation type="submission" date="2018-12" db="EMBL/GenBank/DDBJ databases">
        <title>Rhizobacter gummiphilus sp. nov., a rubber-degrading bacterium isolated from the soil of a botanical garden in Japan.</title>
        <authorList>
            <person name="Shunsuke S.S."/>
        </authorList>
    </citation>
    <scope>NUCLEOTIDE SEQUENCE [LARGE SCALE GENOMIC DNA]</scope>
    <source>
        <strain evidence="11 12">S-16</strain>
    </source>
</reference>
<protein>
    <recommendedName>
        <fullName evidence="2">Negative regulator of flagellin synthesis</fullName>
    </recommendedName>
    <alternativeName>
        <fullName evidence="8">Anti-sigma-28 factor</fullName>
    </alternativeName>
</protein>
<keyword evidence="11" id="KW-0969">Cilium</keyword>
<evidence type="ECO:0000256" key="1">
    <source>
        <dbReference type="ARBA" id="ARBA00005322"/>
    </source>
</evidence>
<evidence type="ECO:0000256" key="2">
    <source>
        <dbReference type="ARBA" id="ARBA00017823"/>
    </source>
</evidence>
<keyword evidence="11" id="KW-0282">Flagellum</keyword>
<dbReference type="Pfam" id="PF04316">
    <property type="entry name" value="FlgM"/>
    <property type="match status" value="1"/>
</dbReference>
<feature type="compositionally biased region" description="Polar residues" evidence="9">
    <location>
        <begin position="18"/>
        <end position="35"/>
    </location>
</feature>
<dbReference type="AlphaFoldDB" id="A0A3N7K3F6"/>
<evidence type="ECO:0000259" key="10">
    <source>
        <dbReference type="Pfam" id="PF04316"/>
    </source>
</evidence>
<dbReference type="NCBIfam" id="TIGR03824">
    <property type="entry name" value="FlgM_jcvi"/>
    <property type="match status" value="1"/>
</dbReference>
<dbReference type="GO" id="GO:0044781">
    <property type="term" value="P:bacterial-type flagellum organization"/>
    <property type="evidence" value="ECO:0007669"/>
    <property type="project" value="UniProtKB-KW"/>
</dbReference>
<evidence type="ECO:0000313" key="12">
    <source>
        <dbReference type="Proteomes" id="UP000267464"/>
    </source>
</evidence>
<evidence type="ECO:0000256" key="8">
    <source>
        <dbReference type="ARBA" id="ARBA00030117"/>
    </source>
</evidence>
<dbReference type="GO" id="GO:0045892">
    <property type="term" value="P:negative regulation of DNA-templated transcription"/>
    <property type="evidence" value="ECO:0007669"/>
    <property type="project" value="InterPro"/>
</dbReference>
<evidence type="ECO:0000256" key="5">
    <source>
        <dbReference type="ARBA" id="ARBA00023015"/>
    </source>
</evidence>
<evidence type="ECO:0000256" key="7">
    <source>
        <dbReference type="ARBA" id="ARBA00024739"/>
    </source>
</evidence>
<dbReference type="InterPro" id="IPR035890">
    <property type="entry name" value="Anti-sigma-28_factor_FlgM_sf"/>
</dbReference>
<keyword evidence="11" id="KW-0966">Cell projection</keyword>
<dbReference type="EMBL" id="QUSW01000002">
    <property type="protein sequence ID" value="RQP25475.1"/>
    <property type="molecule type" value="Genomic_DNA"/>
</dbReference>
<dbReference type="InterPro" id="IPR031316">
    <property type="entry name" value="FlgM_C"/>
</dbReference>